<evidence type="ECO:0000256" key="1">
    <source>
        <dbReference type="SAM" id="MobiDB-lite"/>
    </source>
</evidence>
<feature type="compositionally biased region" description="Polar residues" evidence="1">
    <location>
        <begin position="62"/>
        <end position="84"/>
    </location>
</feature>
<evidence type="ECO:0000313" key="3">
    <source>
        <dbReference type="EMBL" id="ORY67709.1"/>
    </source>
</evidence>
<evidence type="ECO:0000313" key="4">
    <source>
        <dbReference type="Proteomes" id="UP000193689"/>
    </source>
</evidence>
<dbReference type="EMBL" id="MCFJ01000004">
    <property type="protein sequence ID" value="ORY67709.1"/>
    <property type="molecule type" value="Genomic_DNA"/>
</dbReference>
<accession>A0A1Y2E847</accession>
<keyword evidence="2" id="KW-0812">Transmembrane</keyword>
<comment type="caution">
    <text evidence="3">The sequence shown here is derived from an EMBL/GenBank/DDBJ whole genome shotgun (WGS) entry which is preliminary data.</text>
</comment>
<evidence type="ECO:0000256" key="2">
    <source>
        <dbReference type="SAM" id="Phobius"/>
    </source>
</evidence>
<dbReference type="InParanoid" id="A0A1Y2E847"/>
<name>A0A1Y2E847_9PEZI</name>
<proteinExistence type="predicted"/>
<keyword evidence="2" id="KW-1133">Transmembrane helix</keyword>
<gene>
    <name evidence="3" type="ORF">BCR38DRAFT_522585</name>
</gene>
<keyword evidence="4" id="KW-1185">Reference proteome</keyword>
<feature type="transmembrane region" description="Helical" evidence="2">
    <location>
        <begin position="120"/>
        <end position="138"/>
    </location>
</feature>
<keyword evidence="2" id="KW-0472">Membrane</keyword>
<feature type="region of interest" description="Disordered" evidence="1">
    <location>
        <begin position="53"/>
        <end position="84"/>
    </location>
</feature>
<sequence>MSVHSKMSYASRMSSSSGSKEQFLLTAMPNAFLPVNSAGAESYSNIPMQDLRPKAEHPAPTRTGTLTPYNSHSSTNGNVRSGTNEPLNAWQREHAKKLEDIEIRLSQTKQYYSDFNRMRFSHCIISISTIAVLVWYGIRLAQLDSQVFDNPSG</sequence>
<protein>
    <submittedName>
        <fullName evidence="3">Uncharacterized protein</fullName>
    </submittedName>
</protein>
<reference evidence="3 4" key="1">
    <citation type="submission" date="2016-07" db="EMBL/GenBank/DDBJ databases">
        <title>Pervasive Adenine N6-methylation of Active Genes in Fungi.</title>
        <authorList>
            <consortium name="DOE Joint Genome Institute"/>
            <person name="Mondo S.J."/>
            <person name="Dannebaum R.O."/>
            <person name="Kuo R.C."/>
            <person name="Labutti K."/>
            <person name="Haridas S."/>
            <person name="Kuo A."/>
            <person name="Salamov A."/>
            <person name="Ahrendt S.R."/>
            <person name="Lipzen A."/>
            <person name="Sullivan W."/>
            <person name="Andreopoulos W.B."/>
            <person name="Clum A."/>
            <person name="Lindquist E."/>
            <person name="Daum C."/>
            <person name="Ramamoorthy G.K."/>
            <person name="Gryganskyi A."/>
            <person name="Culley D."/>
            <person name="Magnuson J.K."/>
            <person name="James T.Y."/>
            <person name="O'Malley M.A."/>
            <person name="Stajich J.E."/>
            <person name="Spatafora J.W."/>
            <person name="Visel A."/>
            <person name="Grigoriev I.V."/>
        </authorList>
    </citation>
    <scope>NUCLEOTIDE SEQUENCE [LARGE SCALE GENOMIC DNA]</scope>
    <source>
        <strain evidence="3 4">CBS 129021</strain>
    </source>
</reference>
<organism evidence="3 4">
    <name type="scientific">Pseudomassariella vexata</name>
    <dbReference type="NCBI Taxonomy" id="1141098"/>
    <lineage>
        <taxon>Eukaryota</taxon>
        <taxon>Fungi</taxon>
        <taxon>Dikarya</taxon>
        <taxon>Ascomycota</taxon>
        <taxon>Pezizomycotina</taxon>
        <taxon>Sordariomycetes</taxon>
        <taxon>Xylariomycetidae</taxon>
        <taxon>Amphisphaeriales</taxon>
        <taxon>Pseudomassariaceae</taxon>
        <taxon>Pseudomassariella</taxon>
    </lineage>
</organism>
<dbReference type="AlphaFoldDB" id="A0A1Y2E847"/>
<dbReference type="RefSeq" id="XP_040718333.1">
    <property type="nucleotide sequence ID" value="XM_040865236.1"/>
</dbReference>
<dbReference type="GeneID" id="63781448"/>
<dbReference type="Proteomes" id="UP000193689">
    <property type="component" value="Unassembled WGS sequence"/>
</dbReference>